<name>A0A847D7P2_9LACT</name>
<sequence>MTKTPLERATELIFYDQPPTPRQSVLMENIAALVDARIMGRLPAMIGDMPILEVPKELEHIAVEMIVRRFNRMGSEGMSGESVEGHSATYTESDMREFEAAIDAWVDAQEVMSRKVVRFL</sequence>
<dbReference type="AlphaFoldDB" id="A0A847D7P2"/>
<dbReference type="Pfam" id="PF05135">
    <property type="entry name" value="Phage_connect_1"/>
    <property type="match status" value="1"/>
</dbReference>
<evidence type="ECO:0000313" key="1">
    <source>
        <dbReference type="EMBL" id="NLD32756.1"/>
    </source>
</evidence>
<reference evidence="1 2" key="1">
    <citation type="journal article" date="2020" name="Biotechnol. Biofuels">
        <title>New insights from the biogas microbiome by comprehensive genome-resolved metagenomics of nearly 1600 species originating from multiple anaerobic digesters.</title>
        <authorList>
            <person name="Campanaro S."/>
            <person name="Treu L."/>
            <person name="Rodriguez-R L.M."/>
            <person name="Kovalovszki A."/>
            <person name="Ziels R.M."/>
            <person name="Maus I."/>
            <person name="Zhu X."/>
            <person name="Kougias P.G."/>
            <person name="Basile A."/>
            <person name="Luo G."/>
            <person name="Schluter A."/>
            <person name="Konstantinidis K.T."/>
            <person name="Angelidaki I."/>
        </authorList>
    </citation>
    <scope>NUCLEOTIDE SEQUENCE [LARGE SCALE GENOMIC DNA]</scope>
    <source>
        <strain evidence="1">AS07pgkLD_105</strain>
    </source>
</reference>
<gene>
    <name evidence="1" type="ORF">GX662_10965</name>
</gene>
<protein>
    <submittedName>
        <fullName evidence="1">Phage head-tail connector protein</fullName>
    </submittedName>
</protein>
<proteinExistence type="predicted"/>
<evidence type="ECO:0000313" key="2">
    <source>
        <dbReference type="Proteomes" id="UP000589373"/>
    </source>
</evidence>
<accession>A0A847D7P2</accession>
<dbReference type="InterPro" id="IPR021146">
    <property type="entry name" value="Phage_gp6-like_head-tail"/>
</dbReference>
<comment type="caution">
    <text evidence="1">The sequence shown here is derived from an EMBL/GenBank/DDBJ whole genome shotgun (WGS) entry which is preliminary data.</text>
</comment>
<dbReference type="RefSeq" id="WP_276647712.1">
    <property type="nucleotide sequence ID" value="NZ_JAAZCD010000246.1"/>
</dbReference>
<dbReference type="Proteomes" id="UP000589373">
    <property type="component" value="Unassembled WGS sequence"/>
</dbReference>
<dbReference type="EMBL" id="JAAZCD010000246">
    <property type="protein sequence ID" value="NLD32756.1"/>
    <property type="molecule type" value="Genomic_DNA"/>
</dbReference>
<organism evidence="1 2">
    <name type="scientific">Trichococcus flocculiformis</name>
    <dbReference type="NCBI Taxonomy" id="82803"/>
    <lineage>
        <taxon>Bacteria</taxon>
        <taxon>Bacillati</taxon>
        <taxon>Bacillota</taxon>
        <taxon>Bacilli</taxon>
        <taxon>Lactobacillales</taxon>
        <taxon>Carnobacteriaceae</taxon>
        <taxon>Trichococcus</taxon>
    </lineage>
</organism>